<feature type="region of interest" description="Disordered" evidence="1">
    <location>
        <begin position="135"/>
        <end position="212"/>
    </location>
</feature>
<evidence type="ECO:0000256" key="1">
    <source>
        <dbReference type="SAM" id="MobiDB-lite"/>
    </source>
</evidence>
<organism evidence="2 3">
    <name type="scientific">Bhargavaea ullalensis</name>
    <dbReference type="NCBI Taxonomy" id="1265685"/>
    <lineage>
        <taxon>Bacteria</taxon>
        <taxon>Bacillati</taxon>
        <taxon>Bacillota</taxon>
        <taxon>Bacilli</taxon>
        <taxon>Bacillales</taxon>
        <taxon>Caryophanaceae</taxon>
        <taxon>Bhargavaea</taxon>
    </lineage>
</organism>
<evidence type="ECO:0000313" key="3">
    <source>
        <dbReference type="Proteomes" id="UP001549099"/>
    </source>
</evidence>
<name>A0ABV2G8L0_9BACL</name>
<accession>A0ABV2G8L0</accession>
<dbReference type="EMBL" id="JBEPLW010000002">
    <property type="protein sequence ID" value="MET3574621.1"/>
    <property type="molecule type" value="Genomic_DNA"/>
</dbReference>
<feature type="compositionally biased region" description="Basic and acidic residues" evidence="1">
    <location>
        <begin position="137"/>
        <end position="146"/>
    </location>
</feature>
<keyword evidence="3" id="KW-1185">Reference proteome</keyword>
<feature type="compositionally biased region" description="Basic and acidic residues" evidence="1">
    <location>
        <begin position="154"/>
        <end position="164"/>
    </location>
</feature>
<comment type="caution">
    <text evidence="2">The sequence shown here is derived from an EMBL/GenBank/DDBJ whole genome shotgun (WGS) entry which is preliminary data.</text>
</comment>
<protein>
    <submittedName>
        <fullName evidence="2">Uncharacterized protein</fullName>
    </submittedName>
</protein>
<gene>
    <name evidence="2" type="ORF">ABID49_000503</name>
</gene>
<reference evidence="2 3" key="1">
    <citation type="submission" date="2024-06" db="EMBL/GenBank/DDBJ databases">
        <title>Genomic Encyclopedia of Type Strains, Phase IV (KMG-IV): sequencing the most valuable type-strain genomes for metagenomic binning, comparative biology and taxonomic classification.</title>
        <authorList>
            <person name="Goeker M."/>
        </authorList>
    </citation>
    <scope>NUCLEOTIDE SEQUENCE [LARGE SCALE GENOMIC DNA]</scope>
    <source>
        <strain evidence="2 3">DSM 26128</strain>
    </source>
</reference>
<dbReference type="RefSeq" id="WP_354194993.1">
    <property type="nucleotide sequence ID" value="NZ_JBEPLW010000002.1"/>
</dbReference>
<dbReference type="Proteomes" id="UP001549099">
    <property type="component" value="Unassembled WGS sequence"/>
</dbReference>
<feature type="compositionally biased region" description="Low complexity" evidence="1">
    <location>
        <begin position="167"/>
        <end position="201"/>
    </location>
</feature>
<sequence length="249" mass="27163">MGMSTWSMEQLFRFPESCGEPVRAESVNVTPQYSDERTDSSYRLTGVYHMTCMAVFDGDGSAGLPDGATMIEEIEMDGETGYFEYAVPLYIDLPADKTEAASLKAHDVRAHVMDDGAFCVSWKVDCEYGAESEEERAEAREEKRPAVAEAPPAQKEKPVERAEAEADNPVKAAAVVPPAREPVAQATAESTSAESPFESTPLGAARADDVSIPDEPDEAKAFIAGLEDTYTVFSYPSYKIFVKSERESD</sequence>
<evidence type="ECO:0000313" key="2">
    <source>
        <dbReference type="EMBL" id="MET3574621.1"/>
    </source>
</evidence>
<proteinExistence type="predicted"/>